<dbReference type="Pfam" id="PF00026">
    <property type="entry name" value="Asp"/>
    <property type="match status" value="1"/>
</dbReference>
<feature type="chain" id="PRO_5042216381" description="Peptidase A1 domain-containing protein" evidence="15">
    <location>
        <begin position="24"/>
        <end position="515"/>
    </location>
</feature>
<feature type="transmembrane region" description="Helical" evidence="14">
    <location>
        <begin position="461"/>
        <end position="483"/>
    </location>
</feature>
<feature type="domain" description="Peptidase A1" evidence="16">
    <location>
        <begin position="72"/>
        <end position="418"/>
    </location>
</feature>
<dbReference type="PANTHER" id="PTHR47965:SF12">
    <property type="entry name" value="ASPARTIC PROTEINASE 3-RELATED"/>
    <property type="match status" value="1"/>
</dbReference>
<gene>
    <name evidence="17" type="ORF">LSH36_78g06035</name>
</gene>
<dbReference type="AlphaFoldDB" id="A0AAD9K266"/>
<dbReference type="GO" id="GO:0005802">
    <property type="term" value="C:trans-Golgi network"/>
    <property type="evidence" value="ECO:0007669"/>
    <property type="project" value="TreeGrafter"/>
</dbReference>
<evidence type="ECO:0000256" key="6">
    <source>
        <dbReference type="ARBA" id="ARBA00022750"/>
    </source>
</evidence>
<dbReference type="GO" id="GO:0004190">
    <property type="term" value="F:aspartic-type endopeptidase activity"/>
    <property type="evidence" value="ECO:0007669"/>
    <property type="project" value="UniProtKB-KW"/>
</dbReference>
<evidence type="ECO:0000256" key="10">
    <source>
        <dbReference type="ARBA" id="ARBA00023145"/>
    </source>
</evidence>
<dbReference type="Proteomes" id="UP001208570">
    <property type="component" value="Unassembled WGS sequence"/>
</dbReference>
<dbReference type="FunFam" id="2.40.70.10:FF:000003">
    <property type="entry name" value="Beta-secretase 1"/>
    <property type="match status" value="1"/>
</dbReference>
<evidence type="ECO:0000256" key="5">
    <source>
        <dbReference type="ARBA" id="ARBA00022729"/>
    </source>
</evidence>
<evidence type="ECO:0000256" key="13">
    <source>
        <dbReference type="RuleBase" id="RU000454"/>
    </source>
</evidence>
<evidence type="ECO:0000256" key="11">
    <source>
        <dbReference type="ARBA" id="ARBA00023157"/>
    </source>
</evidence>
<dbReference type="GO" id="GO:0050435">
    <property type="term" value="P:amyloid-beta metabolic process"/>
    <property type="evidence" value="ECO:0007669"/>
    <property type="project" value="TreeGrafter"/>
</dbReference>
<evidence type="ECO:0000256" key="4">
    <source>
        <dbReference type="ARBA" id="ARBA00022692"/>
    </source>
</evidence>
<keyword evidence="18" id="KW-1185">Reference proteome</keyword>
<dbReference type="InterPro" id="IPR001461">
    <property type="entry name" value="Aspartic_peptidase_A1"/>
</dbReference>
<dbReference type="EMBL" id="JAODUP010000078">
    <property type="protein sequence ID" value="KAK2163531.1"/>
    <property type="molecule type" value="Genomic_DNA"/>
</dbReference>
<proteinExistence type="inferred from homology"/>
<evidence type="ECO:0000256" key="1">
    <source>
        <dbReference type="ARBA" id="ARBA00004479"/>
    </source>
</evidence>
<dbReference type="FunFam" id="2.40.70.10:FF:000007">
    <property type="entry name" value="Beta-secretase 1"/>
    <property type="match status" value="1"/>
</dbReference>
<keyword evidence="5 15" id="KW-0732">Signal</keyword>
<reference evidence="17" key="1">
    <citation type="journal article" date="2023" name="Mol. Biol. Evol.">
        <title>Third-Generation Sequencing Reveals the Adaptive Role of the Epigenome in Three Deep-Sea Polychaetes.</title>
        <authorList>
            <person name="Perez M."/>
            <person name="Aroh O."/>
            <person name="Sun Y."/>
            <person name="Lan Y."/>
            <person name="Juniper S.K."/>
            <person name="Young C.R."/>
            <person name="Angers B."/>
            <person name="Qian P.Y."/>
        </authorList>
    </citation>
    <scope>NUCLEOTIDE SEQUENCE</scope>
    <source>
        <strain evidence="17">P08H-3</strain>
    </source>
</reference>
<keyword evidence="3 13" id="KW-0645">Protease</keyword>
<comment type="subcellular location">
    <subcellularLocation>
        <location evidence="1">Membrane</location>
        <topology evidence="1">Single-pass type I membrane protein</topology>
    </subcellularLocation>
</comment>
<dbReference type="PROSITE" id="PS00141">
    <property type="entry name" value="ASP_PROTEASE"/>
    <property type="match status" value="1"/>
</dbReference>
<dbReference type="InterPro" id="IPR021109">
    <property type="entry name" value="Peptidase_aspartic_dom_sf"/>
</dbReference>
<keyword evidence="7 13" id="KW-0378">Hydrolase</keyword>
<keyword evidence="8 14" id="KW-1133">Transmembrane helix</keyword>
<comment type="caution">
    <text evidence="17">The sequence shown here is derived from an EMBL/GenBank/DDBJ whole genome shotgun (WGS) entry which is preliminary data.</text>
</comment>
<evidence type="ECO:0000256" key="8">
    <source>
        <dbReference type="ARBA" id="ARBA00022989"/>
    </source>
</evidence>
<dbReference type="GO" id="GO:0005886">
    <property type="term" value="C:plasma membrane"/>
    <property type="evidence" value="ECO:0007669"/>
    <property type="project" value="TreeGrafter"/>
</dbReference>
<evidence type="ECO:0000256" key="9">
    <source>
        <dbReference type="ARBA" id="ARBA00023136"/>
    </source>
</evidence>
<dbReference type="PRINTS" id="PR00792">
    <property type="entry name" value="PEPSIN"/>
</dbReference>
<keyword evidence="10" id="KW-0865">Zymogen</keyword>
<dbReference type="InterPro" id="IPR009120">
    <property type="entry name" value="BACE1"/>
</dbReference>
<evidence type="ECO:0000259" key="16">
    <source>
        <dbReference type="PROSITE" id="PS51767"/>
    </source>
</evidence>
<dbReference type="Gene3D" id="2.40.70.10">
    <property type="entry name" value="Acid Proteases"/>
    <property type="match status" value="2"/>
</dbReference>
<sequence length="515" mass="57465">MATPYLQLLLCISASVICRYVGAATYAVPLYKLDTRINKAVQEASLRTRSSSDEGWLPYNRGNLRGQPGEGYYVEMAIGTPQQKLNVLVDTGSSNFAVAAAPDPSITTYFNRSLSSTYTGYWAEVNVPYTQGSWDGVLGKEVVSLTSVPNVTIKTSLAFITQSEYFFMNGSEWQGILGLAYAEIARPDSSLTPFFDAFVDQMNINSVFSMQLCGTMALLNGSSRMSGSLVLGGVDEQLYEGDIYFVPIYKEWYYEVVTTDISVNGRSVNMDCKEYNFDKTIVDSGTTNLRLPKKVFKQVLDMIRQDNNLEDQPVPEMFWTGDNLLCWPKDNTPWSSFPSIEITLAMSSNSTVTLMLTPHQYLRPVSSEEETDSSTMLPFQDCYKFALSPSESGAVLGAVVMEAFYVVFDREQKRVGFAVNTCPNKAVAGLHPQITGPHFRENTMDCAYVKPENHQSTLLTVAYVMAGICAFCLFPIVIIFIYWQIKRCQNEEGGTEDINNTTDVRELLKDESTDR</sequence>
<dbReference type="GO" id="GO:0006509">
    <property type="term" value="P:membrane protein ectodomain proteolysis"/>
    <property type="evidence" value="ECO:0007669"/>
    <property type="project" value="TreeGrafter"/>
</dbReference>
<protein>
    <recommendedName>
        <fullName evidence="16">Peptidase A1 domain-containing protein</fullName>
    </recommendedName>
</protein>
<dbReference type="PRINTS" id="PR01816">
    <property type="entry name" value="BACE1"/>
</dbReference>
<evidence type="ECO:0000256" key="7">
    <source>
        <dbReference type="ARBA" id="ARBA00022801"/>
    </source>
</evidence>
<feature type="active site" evidence="12">
    <location>
        <position position="283"/>
    </location>
</feature>
<evidence type="ECO:0000313" key="17">
    <source>
        <dbReference type="EMBL" id="KAK2163531.1"/>
    </source>
</evidence>
<dbReference type="InterPro" id="IPR001969">
    <property type="entry name" value="Aspartic_peptidase_AS"/>
</dbReference>
<dbReference type="SUPFAM" id="SSF50630">
    <property type="entry name" value="Acid proteases"/>
    <property type="match status" value="1"/>
</dbReference>
<feature type="active site" evidence="12">
    <location>
        <position position="90"/>
    </location>
</feature>
<feature type="signal peptide" evidence="15">
    <location>
        <begin position="1"/>
        <end position="23"/>
    </location>
</feature>
<dbReference type="PANTHER" id="PTHR47965">
    <property type="entry name" value="ASPARTYL PROTEASE-RELATED"/>
    <property type="match status" value="1"/>
</dbReference>
<evidence type="ECO:0000313" key="18">
    <source>
        <dbReference type="Proteomes" id="UP001208570"/>
    </source>
</evidence>
<dbReference type="InterPro" id="IPR009119">
    <property type="entry name" value="BACE"/>
</dbReference>
<dbReference type="GO" id="GO:0005768">
    <property type="term" value="C:endosome"/>
    <property type="evidence" value="ECO:0007669"/>
    <property type="project" value="TreeGrafter"/>
</dbReference>
<keyword evidence="9 14" id="KW-0472">Membrane</keyword>
<keyword evidence="6 13" id="KW-0064">Aspartyl protease</keyword>
<organism evidence="17 18">
    <name type="scientific">Paralvinella palmiformis</name>
    <dbReference type="NCBI Taxonomy" id="53620"/>
    <lineage>
        <taxon>Eukaryota</taxon>
        <taxon>Metazoa</taxon>
        <taxon>Spiralia</taxon>
        <taxon>Lophotrochozoa</taxon>
        <taxon>Annelida</taxon>
        <taxon>Polychaeta</taxon>
        <taxon>Sedentaria</taxon>
        <taxon>Canalipalpata</taxon>
        <taxon>Terebellida</taxon>
        <taxon>Terebelliformia</taxon>
        <taxon>Alvinellidae</taxon>
        <taxon>Paralvinella</taxon>
    </lineage>
</organism>
<evidence type="ECO:0000256" key="3">
    <source>
        <dbReference type="ARBA" id="ARBA00022670"/>
    </source>
</evidence>
<dbReference type="PRINTS" id="PR01815">
    <property type="entry name" value="BACEFAMILY"/>
</dbReference>
<evidence type="ECO:0000256" key="2">
    <source>
        <dbReference type="ARBA" id="ARBA00007447"/>
    </source>
</evidence>
<accession>A0AAD9K266</accession>
<dbReference type="InterPro" id="IPR033121">
    <property type="entry name" value="PEPTIDASE_A1"/>
</dbReference>
<evidence type="ECO:0000256" key="14">
    <source>
        <dbReference type="SAM" id="Phobius"/>
    </source>
</evidence>
<evidence type="ECO:0000256" key="15">
    <source>
        <dbReference type="SAM" id="SignalP"/>
    </source>
</evidence>
<evidence type="ECO:0000256" key="12">
    <source>
        <dbReference type="PIRSR" id="PIRSR601461-1"/>
    </source>
</evidence>
<dbReference type="PROSITE" id="PS51767">
    <property type="entry name" value="PEPTIDASE_A1"/>
    <property type="match status" value="1"/>
</dbReference>
<name>A0AAD9K266_9ANNE</name>
<keyword evidence="4 14" id="KW-0812">Transmembrane</keyword>
<comment type="similarity">
    <text evidence="2 13">Belongs to the peptidase A1 family.</text>
</comment>
<keyword evidence="11" id="KW-1015">Disulfide bond</keyword>